<accession>A0A816F5L2</accession>
<gene>
    <name evidence="2" type="ORF">EDS130_LOCUS40972</name>
    <name evidence="3" type="ORF">XAT740_LOCUS55797</name>
</gene>
<evidence type="ECO:0000313" key="4">
    <source>
        <dbReference type="Proteomes" id="UP000663828"/>
    </source>
</evidence>
<feature type="transmembrane region" description="Helical" evidence="1">
    <location>
        <begin position="62"/>
        <end position="85"/>
    </location>
</feature>
<dbReference type="OrthoDB" id="10047678at2759"/>
<reference evidence="3" key="1">
    <citation type="submission" date="2021-02" db="EMBL/GenBank/DDBJ databases">
        <authorList>
            <person name="Nowell W R."/>
        </authorList>
    </citation>
    <scope>NUCLEOTIDE SEQUENCE</scope>
</reference>
<keyword evidence="1" id="KW-0812">Transmembrane</keyword>
<dbReference type="EMBL" id="CAJNOJ010000516">
    <property type="protein sequence ID" value="CAF1473873.1"/>
    <property type="molecule type" value="Genomic_DNA"/>
</dbReference>
<keyword evidence="4" id="KW-1185">Reference proteome</keyword>
<dbReference type="AlphaFoldDB" id="A0A816F5L2"/>
<sequence>MTNIFQHPRSIYIPLDAYVCCKHGFNSTYQNDLNGIINPDEFQESMNRINQPMLSCNKKLKIICIILCLMVLLGICFIISANVAAKKDSSFYNTLLTIGIVSIDGGVFLHLIACCVIICQRERKLRQAITKETIIYSSRSPITCGWRLENCGDENNADQNDYSHVVIDIVRPTTAVNSIYHFDQDNSLPPPPSYSDLFPRLSS</sequence>
<evidence type="ECO:0000256" key="1">
    <source>
        <dbReference type="SAM" id="Phobius"/>
    </source>
</evidence>
<feature type="transmembrane region" description="Helical" evidence="1">
    <location>
        <begin position="91"/>
        <end position="119"/>
    </location>
</feature>
<protein>
    <submittedName>
        <fullName evidence="3">Uncharacterized protein</fullName>
    </submittedName>
</protein>
<evidence type="ECO:0000313" key="3">
    <source>
        <dbReference type="EMBL" id="CAF1655331.1"/>
    </source>
</evidence>
<keyword evidence="1" id="KW-1133">Transmembrane helix</keyword>
<dbReference type="EMBL" id="CAJNOR010010618">
    <property type="protein sequence ID" value="CAF1655331.1"/>
    <property type="molecule type" value="Genomic_DNA"/>
</dbReference>
<organism evidence="3 4">
    <name type="scientific">Adineta ricciae</name>
    <name type="common">Rotifer</name>
    <dbReference type="NCBI Taxonomy" id="249248"/>
    <lineage>
        <taxon>Eukaryota</taxon>
        <taxon>Metazoa</taxon>
        <taxon>Spiralia</taxon>
        <taxon>Gnathifera</taxon>
        <taxon>Rotifera</taxon>
        <taxon>Eurotatoria</taxon>
        <taxon>Bdelloidea</taxon>
        <taxon>Adinetida</taxon>
        <taxon>Adinetidae</taxon>
        <taxon>Adineta</taxon>
    </lineage>
</organism>
<dbReference type="Proteomes" id="UP000663852">
    <property type="component" value="Unassembled WGS sequence"/>
</dbReference>
<comment type="caution">
    <text evidence="3">The sequence shown here is derived from an EMBL/GenBank/DDBJ whole genome shotgun (WGS) entry which is preliminary data.</text>
</comment>
<proteinExistence type="predicted"/>
<name>A0A816F5L2_ADIRI</name>
<dbReference type="Proteomes" id="UP000663828">
    <property type="component" value="Unassembled WGS sequence"/>
</dbReference>
<evidence type="ECO:0000313" key="2">
    <source>
        <dbReference type="EMBL" id="CAF1473873.1"/>
    </source>
</evidence>
<keyword evidence="1" id="KW-0472">Membrane</keyword>